<dbReference type="EnsemblPlants" id="OBART03G00090.1">
    <property type="protein sequence ID" value="OBART03G00090.1"/>
    <property type="gene ID" value="OBART03G00090"/>
</dbReference>
<reference evidence="2" key="1">
    <citation type="journal article" date="2009" name="Rice">
        <title>De Novo Next Generation Sequencing of Plant Genomes.</title>
        <authorList>
            <person name="Rounsley S."/>
            <person name="Marri P.R."/>
            <person name="Yu Y."/>
            <person name="He R."/>
            <person name="Sisneros N."/>
            <person name="Goicoechea J.L."/>
            <person name="Lee S.J."/>
            <person name="Angelova A."/>
            <person name="Kudrna D."/>
            <person name="Luo M."/>
            <person name="Affourtit J."/>
            <person name="Desany B."/>
            <person name="Knight J."/>
            <person name="Niazi F."/>
            <person name="Egholm M."/>
            <person name="Wing R.A."/>
        </authorList>
    </citation>
    <scope>NUCLEOTIDE SEQUENCE [LARGE SCALE GENOMIC DNA]</scope>
    <source>
        <strain evidence="2">cv. IRGC 105608</strain>
    </source>
</reference>
<proteinExistence type="predicted"/>
<dbReference type="Proteomes" id="UP000026960">
    <property type="component" value="Chromosome 3"/>
</dbReference>
<feature type="region of interest" description="Disordered" evidence="1">
    <location>
        <begin position="1"/>
        <end position="23"/>
    </location>
</feature>
<feature type="compositionally biased region" description="Acidic residues" evidence="1">
    <location>
        <begin position="199"/>
        <end position="226"/>
    </location>
</feature>
<evidence type="ECO:0000313" key="2">
    <source>
        <dbReference type="EnsemblPlants" id="OBART03G00090.1"/>
    </source>
</evidence>
<dbReference type="AlphaFoldDB" id="A0A0D3FCK5"/>
<dbReference type="PaxDb" id="65489-OBART03G00090.1"/>
<feature type="region of interest" description="Disordered" evidence="1">
    <location>
        <begin position="199"/>
        <end position="238"/>
    </location>
</feature>
<evidence type="ECO:0000313" key="3">
    <source>
        <dbReference type="Proteomes" id="UP000026960"/>
    </source>
</evidence>
<sequence>MYRDDTCEGGEEGAIPLGQYPNGIPAERQTSSWSIAEHYHSQMRKRCLFESVTPGSLLKNSIADRPEVGDELLGLLAERVPDGVELPPDDLIKRLEEALVDGEVFDVDLVGPPELLEAGVHGIEDSGLDAPHRLSHGDADVDDLGRGALEVSGSKKVEAGPKVEASNVEALHSALRLGEAGDHGMGAIGEGINREEVVVAEEEEEGADVGGEEAGGEEVGDEGAGGEEERGAGGVEGDAVVGGEVGGHVVDLQLQERRLALGVEEEAPPDLSFDRLGGGEDQEAAIVGGLVEELEEDGGRQGGHREATRNHHQAAVGVLQEVRHHLLLEGKHHAGGGGALFLSE</sequence>
<dbReference type="Gramene" id="OBART03G00090.1">
    <property type="protein sequence ID" value="OBART03G00090.1"/>
    <property type="gene ID" value="OBART03G00090"/>
</dbReference>
<dbReference type="HOGENOM" id="CLU_807449_0_0_1"/>
<keyword evidence="3" id="KW-1185">Reference proteome</keyword>
<evidence type="ECO:0000256" key="1">
    <source>
        <dbReference type="SAM" id="MobiDB-lite"/>
    </source>
</evidence>
<protein>
    <submittedName>
        <fullName evidence="2">Uncharacterized protein</fullName>
    </submittedName>
</protein>
<accession>A0A0D3FCK5</accession>
<reference evidence="2" key="2">
    <citation type="submission" date="2015-03" db="UniProtKB">
        <authorList>
            <consortium name="EnsemblPlants"/>
        </authorList>
    </citation>
    <scope>IDENTIFICATION</scope>
</reference>
<name>A0A0D3FCK5_9ORYZ</name>
<organism evidence="2">
    <name type="scientific">Oryza barthii</name>
    <dbReference type="NCBI Taxonomy" id="65489"/>
    <lineage>
        <taxon>Eukaryota</taxon>
        <taxon>Viridiplantae</taxon>
        <taxon>Streptophyta</taxon>
        <taxon>Embryophyta</taxon>
        <taxon>Tracheophyta</taxon>
        <taxon>Spermatophyta</taxon>
        <taxon>Magnoliopsida</taxon>
        <taxon>Liliopsida</taxon>
        <taxon>Poales</taxon>
        <taxon>Poaceae</taxon>
        <taxon>BOP clade</taxon>
        <taxon>Oryzoideae</taxon>
        <taxon>Oryzeae</taxon>
        <taxon>Oryzinae</taxon>
        <taxon>Oryza</taxon>
    </lineage>
</organism>